<comment type="caution">
    <text evidence="3">The sequence shown here is derived from an EMBL/GenBank/DDBJ whole genome shotgun (WGS) entry which is preliminary data.</text>
</comment>
<accession>A0ABV1RM36</accession>
<evidence type="ECO:0000256" key="2">
    <source>
        <dbReference type="SAM" id="SignalP"/>
    </source>
</evidence>
<evidence type="ECO:0000256" key="1">
    <source>
        <dbReference type="SAM" id="Phobius"/>
    </source>
</evidence>
<gene>
    <name evidence="3" type="ORF">ABS311_19170</name>
</gene>
<organism evidence="3 4">
    <name type="scientific">Catenovulum sediminis</name>
    <dbReference type="NCBI Taxonomy" id="1740262"/>
    <lineage>
        <taxon>Bacteria</taxon>
        <taxon>Pseudomonadati</taxon>
        <taxon>Pseudomonadota</taxon>
        <taxon>Gammaproteobacteria</taxon>
        <taxon>Alteromonadales</taxon>
        <taxon>Alteromonadaceae</taxon>
        <taxon>Catenovulum</taxon>
    </lineage>
</organism>
<dbReference type="Proteomes" id="UP001467690">
    <property type="component" value="Unassembled WGS sequence"/>
</dbReference>
<dbReference type="RefSeq" id="WP_350403024.1">
    <property type="nucleotide sequence ID" value="NZ_JBELOE010000280.1"/>
</dbReference>
<keyword evidence="2" id="KW-0732">Signal</keyword>
<keyword evidence="1" id="KW-0472">Membrane</keyword>
<sequence>MMNKLTKLSTIMIAVLGINTALANTVNYRIEVVAAPEEFKNNFPVDINNKNEVASVLTYRFNHPIDVDLLDFDEQDFSLAATLANFGEDNVSYLESVRRGRFSATSLGIVLSYLTDGSIRSDGQHQQIASIRTAFSDENESTELAIIDKINNNTDEFYYNNNEHVRAINDLSWLTGDTQPFLQETRIDGENWLIPNYIHRGFVKTSNSVIELTPPYDEVLGGFSYATDVSNEGYIVGYGSVGDTFALQNLVASCENNNDETPEEICYWRFLNGSLANQTSYFRSHALMWKVNSNGEITETIDLGMAIDDSELPSQARYDSKAYSVNNLGLAVGETDVLNINNSVRTQAALFYQDNVQVLTNPNSTLFSRAVKINDNNIVVGTVSDSAGLSAVIKSFYYDVNSNAVDVTILDDFFVSAETKVRDINNSNQIVGVTEVEGLSSGAKPKHGFIYDLDTEKMLDLNSLLSCESDFRIVDAVAINDDGVILAHASLTQNARDRMGDFIGEDSNGDPITEQVEYTVKLIPDAEGQVACQAPAGETGIKRKGAAMNAWLLFSFFITFLFKNIFSNRKLV</sequence>
<proteinExistence type="predicted"/>
<dbReference type="Pfam" id="PF11949">
    <property type="entry name" value="DUF3466"/>
    <property type="match status" value="1"/>
</dbReference>
<evidence type="ECO:0000313" key="3">
    <source>
        <dbReference type="EMBL" id="MER2494001.1"/>
    </source>
</evidence>
<keyword evidence="4" id="KW-1185">Reference proteome</keyword>
<feature type="signal peptide" evidence="2">
    <location>
        <begin position="1"/>
        <end position="23"/>
    </location>
</feature>
<feature type="transmembrane region" description="Helical" evidence="1">
    <location>
        <begin position="548"/>
        <end position="566"/>
    </location>
</feature>
<evidence type="ECO:0000313" key="4">
    <source>
        <dbReference type="Proteomes" id="UP001467690"/>
    </source>
</evidence>
<keyword evidence="1" id="KW-0812">Transmembrane</keyword>
<name>A0ABV1RM36_9ALTE</name>
<dbReference type="EMBL" id="JBELOE010000280">
    <property type="protein sequence ID" value="MER2494001.1"/>
    <property type="molecule type" value="Genomic_DNA"/>
</dbReference>
<reference evidence="3 4" key="1">
    <citation type="submission" date="2024-06" db="EMBL/GenBank/DDBJ databases">
        <authorList>
            <person name="Chen R.Y."/>
        </authorList>
    </citation>
    <scope>NUCLEOTIDE SEQUENCE [LARGE SCALE GENOMIC DNA]</scope>
    <source>
        <strain evidence="3 4">D2</strain>
    </source>
</reference>
<dbReference type="InterPro" id="IPR022562">
    <property type="entry name" value="DUF3466"/>
</dbReference>
<feature type="chain" id="PRO_5047261574" evidence="2">
    <location>
        <begin position="24"/>
        <end position="572"/>
    </location>
</feature>
<protein>
    <submittedName>
        <fullName evidence="3">DUF3466 family protein</fullName>
    </submittedName>
</protein>
<keyword evidence="1" id="KW-1133">Transmembrane helix</keyword>